<organism evidence="1">
    <name type="scientific">Candidatus Kentrum sp. FW</name>
    <dbReference type="NCBI Taxonomy" id="2126338"/>
    <lineage>
        <taxon>Bacteria</taxon>
        <taxon>Pseudomonadati</taxon>
        <taxon>Pseudomonadota</taxon>
        <taxon>Gammaproteobacteria</taxon>
        <taxon>Candidatus Kentrum</taxon>
    </lineage>
</organism>
<protein>
    <submittedName>
        <fullName evidence="1">Uncharacterized protein</fullName>
    </submittedName>
</protein>
<gene>
    <name evidence="1" type="ORF">BECKFW1821C_GA0114237_100535</name>
</gene>
<accession>A0A450TBF0</accession>
<proteinExistence type="predicted"/>
<name>A0A450TBF0_9GAMM</name>
<dbReference type="EMBL" id="CAADFE010000005">
    <property type="protein sequence ID" value="VFJ64100.1"/>
    <property type="molecule type" value="Genomic_DNA"/>
</dbReference>
<evidence type="ECO:0000313" key="1">
    <source>
        <dbReference type="EMBL" id="VFJ64100.1"/>
    </source>
</evidence>
<dbReference type="AlphaFoldDB" id="A0A450TBF0"/>
<sequence>MTFAGAMNEPQMRFRVLSERLLHIRQRFVEQGIDVAIECRKPEHSGKMGWRRFGYEATHFQRPMGEEYA</sequence>
<reference evidence="1" key="1">
    <citation type="submission" date="2019-02" db="EMBL/GenBank/DDBJ databases">
        <authorList>
            <person name="Gruber-Vodicka R. H."/>
            <person name="Seah K. B. B."/>
        </authorList>
    </citation>
    <scope>NUCLEOTIDE SEQUENCE</scope>
    <source>
        <strain evidence="1">BECK_BZ131</strain>
    </source>
</reference>